<comment type="caution">
    <text evidence="2">The sequence shown here is derived from an EMBL/GenBank/DDBJ whole genome shotgun (WGS) entry which is preliminary data.</text>
</comment>
<evidence type="ECO:0000313" key="3">
    <source>
        <dbReference type="Proteomes" id="UP001153269"/>
    </source>
</evidence>
<accession>A0A9N7VCJ7</accession>
<organism evidence="2 3">
    <name type="scientific">Pleuronectes platessa</name>
    <name type="common">European plaice</name>
    <dbReference type="NCBI Taxonomy" id="8262"/>
    <lineage>
        <taxon>Eukaryota</taxon>
        <taxon>Metazoa</taxon>
        <taxon>Chordata</taxon>
        <taxon>Craniata</taxon>
        <taxon>Vertebrata</taxon>
        <taxon>Euteleostomi</taxon>
        <taxon>Actinopterygii</taxon>
        <taxon>Neopterygii</taxon>
        <taxon>Teleostei</taxon>
        <taxon>Neoteleostei</taxon>
        <taxon>Acanthomorphata</taxon>
        <taxon>Carangaria</taxon>
        <taxon>Pleuronectiformes</taxon>
        <taxon>Pleuronectoidei</taxon>
        <taxon>Pleuronectidae</taxon>
        <taxon>Pleuronectes</taxon>
    </lineage>
</organism>
<feature type="region of interest" description="Disordered" evidence="1">
    <location>
        <begin position="1"/>
        <end position="70"/>
    </location>
</feature>
<feature type="compositionally biased region" description="Polar residues" evidence="1">
    <location>
        <begin position="1"/>
        <end position="15"/>
    </location>
</feature>
<dbReference type="AlphaFoldDB" id="A0A9N7VCJ7"/>
<proteinExistence type="predicted"/>
<sequence length="140" mass="14845">MCGNTTPGLKSQNPSELEERQSRLKSNNGSPGSAEQHRAQTASKLTDGSSHSCPEPRGEGGDVGSWWGAGLGFKDKRGGDTLMASASSLLDDAGIQFKERAAGAHQLARDRARRPTLDDLRALYIARPGESDAALAGRRQ</sequence>
<reference evidence="2" key="1">
    <citation type="submission" date="2020-03" db="EMBL/GenBank/DDBJ databases">
        <authorList>
            <person name="Weist P."/>
        </authorList>
    </citation>
    <scope>NUCLEOTIDE SEQUENCE</scope>
</reference>
<dbReference type="Proteomes" id="UP001153269">
    <property type="component" value="Unassembled WGS sequence"/>
</dbReference>
<gene>
    <name evidence="2" type="ORF">PLEPLA_LOCUS34545</name>
</gene>
<evidence type="ECO:0000256" key="1">
    <source>
        <dbReference type="SAM" id="MobiDB-lite"/>
    </source>
</evidence>
<keyword evidence="3" id="KW-1185">Reference proteome</keyword>
<feature type="compositionally biased region" description="Polar residues" evidence="1">
    <location>
        <begin position="24"/>
        <end position="52"/>
    </location>
</feature>
<feature type="compositionally biased region" description="Gly residues" evidence="1">
    <location>
        <begin position="61"/>
        <end position="70"/>
    </location>
</feature>
<name>A0A9N7VCJ7_PLEPL</name>
<dbReference type="EMBL" id="CADEAL010003927">
    <property type="protein sequence ID" value="CAB1446824.1"/>
    <property type="molecule type" value="Genomic_DNA"/>
</dbReference>
<evidence type="ECO:0000313" key="2">
    <source>
        <dbReference type="EMBL" id="CAB1446824.1"/>
    </source>
</evidence>
<protein>
    <submittedName>
        <fullName evidence="2">Uncharacterized protein</fullName>
    </submittedName>
</protein>